<dbReference type="AlphaFoldDB" id="A0A150TGM2"/>
<dbReference type="Proteomes" id="UP000075502">
    <property type="component" value="Unassembled WGS sequence"/>
</dbReference>
<evidence type="ECO:0000313" key="1">
    <source>
        <dbReference type="EMBL" id="KYG03844.1"/>
    </source>
</evidence>
<accession>A0A150TGM2</accession>
<organism evidence="1 2">
    <name type="scientific">Sorangium cellulosum</name>
    <name type="common">Polyangium cellulosum</name>
    <dbReference type="NCBI Taxonomy" id="56"/>
    <lineage>
        <taxon>Bacteria</taxon>
        <taxon>Pseudomonadati</taxon>
        <taxon>Myxococcota</taxon>
        <taxon>Polyangia</taxon>
        <taxon>Polyangiales</taxon>
        <taxon>Polyangiaceae</taxon>
        <taxon>Sorangium</taxon>
    </lineage>
</organism>
<name>A0A150TGM2_SORCE</name>
<comment type="caution">
    <text evidence="1">The sequence shown here is derived from an EMBL/GenBank/DDBJ whole genome shotgun (WGS) entry which is preliminary data.</text>
</comment>
<dbReference type="EMBL" id="JEME01002573">
    <property type="protein sequence ID" value="KYG03844.1"/>
    <property type="molecule type" value="Genomic_DNA"/>
</dbReference>
<reference evidence="1 2" key="1">
    <citation type="submission" date="2014-02" db="EMBL/GenBank/DDBJ databases">
        <title>The small core and large imbalanced accessory genome model reveals a collaborative survival strategy of Sorangium cellulosum strains in nature.</title>
        <authorList>
            <person name="Han K."/>
            <person name="Peng R."/>
            <person name="Blom J."/>
            <person name="Li Y.-Z."/>
        </authorList>
    </citation>
    <scope>NUCLEOTIDE SEQUENCE [LARGE SCALE GENOMIC DNA]</scope>
    <source>
        <strain evidence="1 2">So0007-03</strain>
    </source>
</reference>
<sequence>METEDAVLSWNHVPILLNYKYDMSTLIDDLVPLLKSLLSADEGHTLVKWGSDTFLAHWDVRWSKGVVSIDARWSEVSGGYKELLNERGKVELPLASFVAEWRGVLAVIADAIERSGVELDDDSTLRDLRSVVAASGQRGRLYA</sequence>
<gene>
    <name evidence="1" type="ORF">BE21_49815</name>
</gene>
<proteinExistence type="predicted"/>
<evidence type="ECO:0000313" key="2">
    <source>
        <dbReference type="Proteomes" id="UP000075502"/>
    </source>
</evidence>
<protein>
    <submittedName>
        <fullName evidence="1">Uncharacterized protein</fullName>
    </submittedName>
</protein>